<evidence type="ECO:0000256" key="1">
    <source>
        <dbReference type="ARBA" id="ARBA00022692"/>
    </source>
</evidence>
<feature type="transmembrane region" description="Helical" evidence="4">
    <location>
        <begin position="79"/>
        <end position="98"/>
    </location>
</feature>
<dbReference type="PANTHER" id="PTHR31218">
    <property type="entry name" value="WAT1-RELATED PROTEIN"/>
    <property type="match status" value="1"/>
</dbReference>
<keyword evidence="2 4" id="KW-1133">Transmembrane helix</keyword>
<dbReference type="AlphaFoldDB" id="A0A0A9DI95"/>
<feature type="transmembrane region" description="Helical" evidence="4">
    <location>
        <begin position="49"/>
        <end position="67"/>
    </location>
</feature>
<dbReference type="GO" id="GO:0022857">
    <property type="term" value="F:transmembrane transporter activity"/>
    <property type="evidence" value="ECO:0007669"/>
    <property type="project" value="InterPro"/>
</dbReference>
<reference evidence="5" key="2">
    <citation type="journal article" date="2015" name="Data Brief">
        <title>Shoot transcriptome of the giant reed, Arundo donax.</title>
        <authorList>
            <person name="Barrero R.A."/>
            <person name="Guerrero F.D."/>
            <person name="Moolhuijzen P."/>
            <person name="Goolsby J.A."/>
            <person name="Tidwell J."/>
            <person name="Bellgard S.E."/>
            <person name="Bellgard M.I."/>
        </authorList>
    </citation>
    <scope>NUCLEOTIDE SEQUENCE</scope>
    <source>
        <tissue evidence="5">Shoot tissue taken approximately 20 cm above the soil surface</tissue>
    </source>
</reference>
<evidence type="ECO:0008006" key="6">
    <source>
        <dbReference type="Google" id="ProtNLM"/>
    </source>
</evidence>
<evidence type="ECO:0000313" key="5">
    <source>
        <dbReference type="EMBL" id="JAD85375.1"/>
    </source>
</evidence>
<organism evidence="5">
    <name type="scientific">Arundo donax</name>
    <name type="common">Giant reed</name>
    <name type="synonym">Donax arundinaceus</name>
    <dbReference type="NCBI Taxonomy" id="35708"/>
    <lineage>
        <taxon>Eukaryota</taxon>
        <taxon>Viridiplantae</taxon>
        <taxon>Streptophyta</taxon>
        <taxon>Embryophyta</taxon>
        <taxon>Tracheophyta</taxon>
        <taxon>Spermatophyta</taxon>
        <taxon>Magnoliopsida</taxon>
        <taxon>Liliopsida</taxon>
        <taxon>Poales</taxon>
        <taxon>Poaceae</taxon>
        <taxon>PACMAD clade</taxon>
        <taxon>Arundinoideae</taxon>
        <taxon>Arundineae</taxon>
        <taxon>Arundo</taxon>
    </lineage>
</organism>
<sequence length="115" mass="12671">MGVVVAWPCPWGNGVMVDWGKEADSHAGELNVSEAAVLEEYPNKMFVTAAQYVFSVVQSFIVAVVALREFSRWKLRVDLSLLAIFYSGFVVIGAAYYLQAWCVEMKGPLSASSSR</sequence>
<protein>
    <recommendedName>
        <fullName evidence="6">WAT1-related protein</fullName>
    </recommendedName>
</protein>
<evidence type="ECO:0000256" key="2">
    <source>
        <dbReference type="ARBA" id="ARBA00022989"/>
    </source>
</evidence>
<evidence type="ECO:0000256" key="3">
    <source>
        <dbReference type="ARBA" id="ARBA00023136"/>
    </source>
</evidence>
<dbReference type="InterPro" id="IPR030184">
    <property type="entry name" value="WAT1-related"/>
</dbReference>
<dbReference type="GO" id="GO:0016020">
    <property type="term" value="C:membrane"/>
    <property type="evidence" value="ECO:0007669"/>
    <property type="project" value="InterPro"/>
</dbReference>
<keyword evidence="1 4" id="KW-0812">Transmembrane</keyword>
<keyword evidence="3 4" id="KW-0472">Membrane</keyword>
<proteinExistence type="predicted"/>
<evidence type="ECO:0000256" key="4">
    <source>
        <dbReference type="SAM" id="Phobius"/>
    </source>
</evidence>
<reference evidence="5" key="1">
    <citation type="submission" date="2014-09" db="EMBL/GenBank/DDBJ databases">
        <authorList>
            <person name="Magalhaes I.L.F."/>
            <person name="Oliveira U."/>
            <person name="Santos F.R."/>
            <person name="Vidigal T.H.D.A."/>
            <person name="Brescovit A.D."/>
            <person name="Santos A.J."/>
        </authorList>
    </citation>
    <scope>NUCLEOTIDE SEQUENCE</scope>
    <source>
        <tissue evidence="5">Shoot tissue taken approximately 20 cm above the soil surface</tissue>
    </source>
</reference>
<name>A0A0A9DI95_ARUDO</name>
<dbReference type="EMBL" id="GBRH01212520">
    <property type="protein sequence ID" value="JAD85375.1"/>
    <property type="molecule type" value="Transcribed_RNA"/>
</dbReference>
<accession>A0A0A9DI95</accession>